<dbReference type="Gene3D" id="3.40.50.1400">
    <property type="match status" value="2"/>
</dbReference>
<feature type="binding site" evidence="9">
    <location>
        <position position="316"/>
    </location>
    <ligand>
        <name>Fe(2+)</name>
        <dbReference type="ChEBI" id="CHEBI:29033"/>
    </ligand>
</feature>
<keyword evidence="2 9" id="KW-0963">Cytoplasm</keyword>
<evidence type="ECO:0000256" key="5">
    <source>
        <dbReference type="ARBA" id="ARBA00023133"/>
    </source>
</evidence>
<evidence type="ECO:0000256" key="9">
    <source>
        <dbReference type="HAMAP-Rule" id="MF_00323"/>
    </source>
</evidence>
<dbReference type="PANTHER" id="PTHR11108">
    <property type="entry name" value="FERROCHELATASE"/>
    <property type="match status" value="1"/>
</dbReference>
<dbReference type="SUPFAM" id="SSF53800">
    <property type="entry name" value="Chelatase"/>
    <property type="match status" value="1"/>
</dbReference>
<dbReference type="InterPro" id="IPR019772">
    <property type="entry name" value="Ferrochelatase_AS"/>
</dbReference>
<dbReference type="PATRIC" id="fig|1163407.3.peg.3153"/>
<comment type="pathway">
    <text evidence="9 10">Porphyrin-containing compound metabolism; protoheme biosynthesis; protoheme from protoporphyrin-IX: step 1/1.</text>
</comment>
<comment type="similarity">
    <text evidence="1 9 10">Belongs to the ferrochelatase family.</text>
</comment>
<feature type="binding site" evidence="9">
    <location>
        <position position="235"/>
    </location>
    <ligand>
        <name>Fe(2+)</name>
        <dbReference type="ChEBI" id="CHEBI:29033"/>
    </ligand>
</feature>
<dbReference type="EC" id="4.98.1.1" evidence="9 10"/>
<keyword evidence="3 9" id="KW-0479">Metal-binding</keyword>
<comment type="subcellular location">
    <subcellularLocation>
        <location evidence="9 10">Cytoplasm</location>
    </subcellularLocation>
</comment>
<dbReference type="GO" id="GO:0006783">
    <property type="term" value="P:heme biosynthetic process"/>
    <property type="evidence" value="ECO:0007669"/>
    <property type="project" value="UniProtKB-UniRule"/>
</dbReference>
<evidence type="ECO:0000256" key="10">
    <source>
        <dbReference type="RuleBase" id="RU000607"/>
    </source>
</evidence>
<proteinExistence type="inferred from homology"/>
<evidence type="ECO:0000313" key="11">
    <source>
        <dbReference type="EMBL" id="EIL90605.1"/>
    </source>
</evidence>
<keyword evidence="12" id="KW-1185">Reference proteome</keyword>
<evidence type="ECO:0000256" key="1">
    <source>
        <dbReference type="ARBA" id="ARBA00007718"/>
    </source>
</evidence>
<dbReference type="HAMAP" id="MF_00323">
    <property type="entry name" value="Ferrochelatase"/>
    <property type="match status" value="1"/>
</dbReference>
<evidence type="ECO:0000256" key="4">
    <source>
        <dbReference type="ARBA" id="ARBA00023004"/>
    </source>
</evidence>
<organism evidence="11 12">
    <name type="scientific">Rhodanobacter spathiphylli B39</name>
    <dbReference type="NCBI Taxonomy" id="1163407"/>
    <lineage>
        <taxon>Bacteria</taxon>
        <taxon>Pseudomonadati</taxon>
        <taxon>Pseudomonadota</taxon>
        <taxon>Gammaproteobacteria</taxon>
        <taxon>Lysobacterales</taxon>
        <taxon>Rhodanobacteraceae</taxon>
        <taxon>Rhodanobacter</taxon>
    </lineage>
</organism>
<keyword evidence="4 9" id="KW-0408">Iron</keyword>
<dbReference type="PANTHER" id="PTHR11108:SF1">
    <property type="entry name" value="FERROCHELATASE, MITOCHONDRIAL"/>
    <property type="match status" value="1"/>
</dbReference>
<dbReference type="InterPro" id="IPR033659">
    <property type="entry name" value="Ferrochelatase_N"/>
</dbReference>
<comment type="catalytic activity">
    <reaction evidence="8">
        <text>Fe-coproporphyrin III + 2 H(+) = coproporphyrin III + Fe(2+)</text>
        <dbReference type="Rhea" id="RHEA:49572"/>
        <dbReference type="ChEBI" id="CHEBI:15378"/>
        <dbReference type="ChEBI" id="CHEBI:29033"/>
        <dbReference type="ChEBI" id="CHEBI:68438"/>
        <dbReference type="ChEBI" id="CHEBI:131725"/>
        <dbReference type="EC" id="4.99.1.9"/>
    </reaction>
    <physiologicalReaction direction="right-to-left" evidence="8">
        <dbReference type="Rhea" id="RHEA:49574"/>
    </physiologicalReaction>
</comment>
<dbReference type="InterPro" id="IPR001015">
    <property type="entry name" value="Ferrochelatase"/>
</dbReference>
<comment type="catalytic activity">
    <reaction evidence="9 10">
        <text>heme b + 2 H(+) = protoporphyrin IX + Fe(2+)</text>
        <dbReference type="Rhea" id="RHEA:22584"/>
        <dbReference type="ChEBI" id="CHEBI:15378"/>
        <dbReference type="ChEBI" id="CHEBI:29033"/>
        <dbReference type="ChEBI" id="CHEBI:57306"/>
        <dbReference type="ChEBI" id="CHEBI:60344"/>
        <dbReference type="EC" id="4.98.1.1"/>
    </reaction>
</comment>
<keyword evidence="5 9" id="KW-0350">Heme biosynthesis</keyword>
<evidence type="ECO:0000256" key="2">
    <source>
        <dbReference type="ARBA" id="ARBA00022490"/>
    </source>
</evidence>
<dbReference type="STRING" id="1163407.UU7_15675"/>
<dbReference type="AlphaFoldDB" id="I4VTR4"/>
<dbReference type="PROSITE" id="PS00534">
    <property type="entry name" value="FERROCHELATASE"/>
    <property type="match status" value="1"/>
</dbReference>
<dbReference type="Pfam" id="PF00762">
    <property type="entry name" value="Ferrochelatase"/>
    <property type="match status" value="1"/>
</dbReference>
<sequence length="395" mass="44629">MPGLWQTRLIDVVTITTMPFRNNYTGLAGYSHDPDVQPVQAGVLLVNLGTPTAPTARAVRPYLAEFLADPRVIEYPRWLWWLILHGVILRVRPKRSAHAYAKIWGTRGSPLRFGSEALTTALQAEIARQRPQAPVKVALAMRYGEPSVRQAIEELQREGVRRLLVLPLYPQYSGTSTGSVLDAVADTIKQLRWPPELRLVNDYHDDPAHIEALARSIERWWAAHGRGEKLLLSFHGIPERYLHEGDPYFCQCHATARLLRERLQLDQQQLVVSFQSRVGRERWLHPYTDATVRRLAAEGVRKLDVACPGFAVDCLETLEEIAMQNRDFFIGAGGETLRYIPALNDSQEQVDALAALVLRHTQGWPEFAADYDAAGQRQRRIRAGQRATAIRAGDE</sequence>
<evidence type="ECO:0000256" key="3">
    <source>
        <dbReference type="ARBA" id="ARBA00022723"/>
    </source>
</evidence>
<dbReference type="GO" id="GO:0004325">
    <property type="term" value="F:ferrochelatase activity"/>
    <property type="evidence" value="ECO:0007669"/>
    <property type="project" value="UniProtKB-UniRule"/>
</dbReference>
<dbReference type="FunFam" id="3.40.50.1400:FF:000002">
    <property type="entry name" value="Ferrochelatase"/>
    <property type="match status" value="1"/>
</dbReference>
<keyword evidence="7 9" id="KW-0627">Porphyrin biosynthesis</keyword>
<dbReference type="GO" id="GO:0005737">
    <property type="term" value="C:cytoplasm"/>
    <property type="evidence" value="ECO:0007669"/>
    <property type="project" value="UniProtKB-SubCell"/>
</dbReference>
<dbReference type="NCBIfam" id="TIGR00109">
    <property type="entry name" value="hemH"/>
    <property type="match status" value="1"/>
</dbReference>
<protein>
    <recommendedName>
        <fullName evidence="9 10">Ferrochelatase</fullName>
        <ecNumber evidence="9 10">4.98.1.1</ecNumber>
    </recommendedName>
    <alternativeName>
        <fullName evidence="9">Heme synthase</fullName>
    </alternativeName>
    <alternativeName>
        <fullName evidence="9">Protoheme ferro-lyase</fullName>
    </alternativeName>
</protein>
<reference evidence="11 12" key="1">
    <citation type="journal article" date="2012" name="J. Bacteriol.">
        <title>Genome sequences for six rhodanobacter strains, isolated from soils and the terrestrial subsurface, with variable denitrification capabilities.</title>
        <authorList>
            <person name="Kostka J.E."/>
            <person name="Green S.J."/>
            <person name="Rishishwar L."/>
            <person name="Prakash O."/>
            <person name="Katz L.S."/>
            <person name="Marino-Ramirez L."/>
            <person name="Jordan I.K."/>
            <person name="Munk C."/>
            <person name="Ivanova N."/>
            <person name="Mikhailova N."/>
            <person name="Watson D.B."/>
            <person name="Brown S.D."/>
            <person name="Palumbo A.V."/>
            <person name="Brooks S.C."/>
        </authorList>
    </citation>
    <scope>NUCLEOTIDE SEQUENCE [LARGE SCALE GENOMIC DNA]</scope>
    <source>
        <strain evidence="11 12">B39</strain>
    </source>
</reference>
<comment type="caution">
    <text evidence="11">The sequence shown here is derived from an EMBL/GenBank/DDBJ whole genome shotgun (WGS) entry which is preliminary data.</text>
</comment>
<dbReference type="CDD" id="cd00419">
    <property type="entry name" value="Ferrochelatase_C"/>
    <property type="match status" value="1"/>
</dbReference>
<dbReference type="EMBL" id="AJXT01000049">
    <property type="protein sequence ID" value="EIL90605.1"/>
    <property type="molecule type" value="Genomic_DNA"/>
</dbReference>
<dbReference type="InterPro" id="IPR033644">
    <property type="entry name" value="Ferrochelatase_C"/>
</dbReference>
<evidence type="ECO:0000256" key="8">
    <source>
        <dbReference type="ARBA" id="ARBA00024536"/>
    </source>
</evidence>
<dbReference type="CDD" id="cd03411">
    <property type="entry name" value="Ferrochelatase_N"/>
    <property type="match status" value="1"/>
</dbReference>
<evidence type="ECO:0000256" key="7">
    <source>
        <dbReference type="ARBA" id="ARBA00023244"/>
    </source>
</evidence>
<dbReference type="UniPathway" id="UPA00252">
    <property type="reaction ID" value="UER00325"/>
</dbReference>
<dbReference type="GO" id="GO:0046872">
    <property type="term" value="F:metal ion binding"/>
    <property type="evidence" value="ECO:0007669"/>
    <property type="project" value="UniProtKB-KW"/>
</dbReference>
<keyword evidence="6 9" id="KW-0456">Lyase</keyword>
<dbReference type="eggNOG" id="COG0276">
    <property type="taxonomic scope" value="Bacteria"/>
</dbReference>
<gene>
    <name evidence="9" type="primary">hemH</name>
    <name evidence="11" type="ORF">UU7_15675</name>
</gene>
<evidence type="ECO:0000256" key="6">
    <source>
        <dbReference type="ARBA" id="ARBA00023239"/>
    </source>
</evidence>
<evidence type="ECO:0000313" key="12">
    <source>
        <dbReference type="Proteomes" id="UP000003226"/>
    </source>
</evidence>
<accession>I4VTR4</accession>
<comment type="function">
    <text evidence="9 10">Catalyzes the ferrous insertion into protoporphyrin IX.</text>
</comment>
<name>I4VTR4_9GAMM</name>
<dbReference type="Proteomes" id="UP000003226">
    <property type="component" value="Unassembled WGS sequence"/>
</dbReference>